<evidence type="ECO:0000313" key="3">
    <source>
        <dbReference type="EMBL" id="GAA4388433.1"/>
    </source>
</evidence>
<accession>A0ABP8JC38</accession>
<reference evidence="4" key="1">
    <citation type="journal article" date="2019" name="Int. J. Syst. Evol. Microbiol.">
        <title>The Global Catalogue of Microorganisms (GCM) 10K type strain sequencing project: providing services to taxonomists for standard genome sequencing and annotation.</title>
        <authorList>
            <consortium name="The Broad Institute Genomics Platform"/>
            <consortium name="The Broad Institute Genome Sequencing Center for Infectious Disease"/>
            <person name="Wu L."/>
            <person name="Ma J."/>
        </authorList>
    </citation>
    <scope>NUCLEOTIDE SEQUENCE [LARGE SCALE GENOMIC DNA]</scope>
    <source>
        <strain evidence="4">JCM 17808</strain>
    </source>
</reference>
<feature type="transmembrane region" description="Helical" evidence="2">
    <location>
        <begin position="80"/>
        <end position="104"/>
    </location>
</feature>
<name>A0ABP8JC38_9MICO</name>
<keyword evidence="4" id="KW-1185">Reference proteome</keyword>
<feature type="region of interest" description="Disordered" evidence="1">
    <location>
        <begin position="208"/>
        <end position="228"/>
    </location>
</feature>
<protein>
    <recommendedName>
        <fullName evidence="5">DUF4386 family protein</fullName>
    </recommendedName>
</protein>
<dbReference type="RefSeq" id="WP_345030890.1">
    <property type="nucleotide sequence ID" value="NZ_BAABGL010000006.1"/>
</dbReference>
<evidence type="ECO:0000256" key="2">
    <source>
        <dbReference type="SAM" id="Phobius"/>
    </source>
</evidence>
<feature type="transmembrane region" description="Helical" evidence="2">
    <location>
        <begin position="183"/>
        <end position="204"/>
    </location>
</feature>
<keyword evidence="2" id="KW-1133">Transmembrane helix</keyword>
<evidence type="ECO:0000313" key="4">
    <source>
        <dbReference type="Proteomes" id="UP001500642"/>
    </source>
</evidence>
<keyword evidence="2" id="KW-0812">Transmembrane</keyword>
<comment type="caution">
    <text evidence="3">The sequence shown here is derived from an EMBL/GenBank/DDBJ whole genome shotgun (WGS) entry which is preliminary data.</text>
</comment>
<keyword evidence="2" id="KW-0472">Membrane</keyword>
<dbReference type="Proteomes" id="UP001500642">
    <property type="component" value="Unassembled WGS sequence"/>
</dbReference>
<evidence type="ECO:0008006" key="5">
    <source>
        <dbReference type="Google" id="ProtNLM"/>
    </source>
</evidence>
<gene>
    <name evidence="3" type="ORF">GCM10023167_13170</name>
</gene>
<feature type="transmembrane region" description="Helical" evidence="2">
    <location>
        <begin position="48"/>
        <end position="73"/>
    </location>
</feature>
<proteinExistence type="predicted"/>
<feature type="transmembrane region" description="Helical" evidence="2">
    <location>
        <begin position="124"/>
        <end position="147"/>
    </location>
</feature>
<feature type="transmembrane region" description="Helical" evidence="2">
    <location>
        <begin position="159"/>
        <end position="177"/>
    </location>
</feature>
<evidence type="ECO:0000256" key="1">
    <source>
        <dbReference type="SAM" id="MobiDB-lite"/>
    </source>
</evidence>
<sequence length="228" mass="23526">MNRKLRLLVAISLVLFAALSIVWTLLLPDSAVDPQNSLLVIADAGATAPIAVLALTLSQLAFMIAFVGVAVWLHPATPGLASIGGALAILGGFGHTVFCGVEMARHALAADPTANLAAAGRLESYLPLMPFMMAGLICTVVGLVLLGIAHLRSGTAPRWAGPVLIAFVLVEFVGGNFTEWATYLSGLLLLGACTGLAASVLHGAHPLPRRADRTPSDVTVGRGSPQHT</sequence>
<organism evidence="3 4">
    <name type="scientific">Brevibacterium pityocampae</name>
    <dbReference type="NCBI Taxonomy" id="506594"/>
    <lineage>
        <taxon>Bacteria</taxon>
        <taxon>Bacillati</taxon>
        <taxon>Actinomycetota</taxon>
        <taxon>Actinomycetes</taxon>
        <taxon>Micrococcales</taxon>
        <taxon>Brevibacteriaceae</taxon>
        <taxon>Brevibacterium</taxon>
    </lineage>
</organism>
<dbReference type="EMBL" id="BAABGL010000006">
    <property type="protein sequence ID" value="GAA4388433.1"/>
    <property type="molecule type" value="Genomic_DNA"/>
</dbReference>